<sequence>MATHSGFLAKISSPLSTDQETKKTNNNNIPSQYYWPKKDLIPSQQQLQESVVDLKGFFLGDKDETLYAAKLVRESCLHHGIFQVINHGVDSDLIRKVHHHAKAFFVLPLSEKLKREPLPGSRFGYSFAHSSRFVTKLPWKELITFPFPYIGNDSVVVDFFESKFGEEFQETGVVFQKYCEALKKLSLVLMEIIGISLELDGNYFKKFYEDGGAIVRANCYPICPEPGLTLGVGPHHDPTSLTILHQDDVGGLEVLVDDKWKSVRPRNDAFVINIGDTFSAITNGMYKSCMHRVIVNKHQDRISLTYFLNPKEDKVIKPPEDLIMSSREDDEPRKYPNFTWSDFLDYTFKHYRADGATFENFTNWLLSSKTSSYYSLPLSN</sequence>
<dbReference type="Proteomes" id="UP001060085">
    <property type="component" value="Linkage Group LG04"/>
</dbReference>
<proteinExistence type="predicted"/>
<name>A0ACC0B5Y7_CATRO</name>
<accession>A0ACC0B5Y7</accession>
<evidence type="ECO:0000313" key="2">
    <source>
        <dbReference type="Proteomes" id="UP001060085"/>
    </source>
</evidence>
<organism evidence="1 2">
    <name type="scientific">Catharanthus roseus</name>
    <name type="common">Madagascar periwinkle</name>
    <name type="synonym">Vinca rosea</name>
    <dbReference type="NCBI Taxonomy" id="4058"/>
    <lineage>
        <taxon>Eukaryota</taxon>
        <taxon>Viridiplantae</taxon>
        <taxon>Streptophyta</taxon>
        <taxon>Embryophyta</taxon>
        <taxon>Tracheophyta</taxon>
        <taxon>Spermatophyta</taxon>
        <taxon>Magnoliopsida</taxon>
        <taxon>eudicotyledons</taxon>
        <taxon>Gunneridae</taxon>
        <taxon>Pentapetalae</taxon>
        <taxon>asterids</taxon>
        <taxon>lamiids</taxon>
        <taxon>Gentianales</taxon>
        <taxon>Apocynaceae</taxon>
        <taxon>Rauvolfioideae</taxon>
        <taxon>Vinceae</taxon>
        <taxon>Catharanthinae</taxon>
        <taxon>Catharanthus</taxon>
    </lineage>
</organism>
<reference evidence="2" key="1">
    <citation type="journal article" date="2023" name="Nat. Plants">
        <title>Single-cell RNA sequencing provides a high-resolution roadmap for understanding the multicellular compartmentation of specialized metabolism.</title>
        <authorList>
            <person name="Sun S."/>
            <person name="Shen X."/>
            <person name="Li Y."/>
            <person name="Li Y."/>
            <person name="Wang S."/>
            <person name="Li R."/>
            <person name="Zhang H."/>
            <person name="Shen G."/>
            <person name="Guo B."/>
            <person name="Wei J."/>
            <person name="Xu J."/>
            <person name="St-Pierre B."/>
            <person name="Chen S."/>
            <person name="Sun C."/>
        </authorList>
    </citation>
    <scope>NUCLEOTIDE SEQUENCE [LARGE SCALE GENOMIC DNA]</scope>
</reference>
<keyword evidence="2" id="KW-1185">Reference proteome</keyword>
<evidence type="ECO:0000313" key="1">
    <source>
        <dbReference type="EMBL" id="KAI5668058.1"/>
    </source>
</evidence>
<comment type="caution">
    <text evidence="1">The sequence shown here is derived from an EMBL/GenBank/DDBJ whole genome shotgun (WGS) entry which is preliminary data.</text>
</comment>
<gene>
    <name evidence="1" type="ORF">M9H77_17911</name>
</gene>
<dbReference type="EMBL" id="CM044704">
    <property type="protein sequence ID" value="KAI5668058.1"/>
    <property type="molecule type" value="Genomic_DNA"/>
</dbReference>
<protein>
    <submittedName>
        <fullName evidence="1">Uncharacterized protein</fullName>
    </submittedName>
</protein>